<dbReference type="Proteomes" id="UP000233387">
    <property type="component" value="Unassembled WGS sequence"/>
</dbReference>
<dbReference type="OrthoDB" id="965303at2"/>
<name>A0A2N3IC33_9BACT</name>
<gene>
    <name evidence="1" type="ORF">Rain11_1868</name>
</gene>
<evidence type="ECO:0000313" key="1">
    <source>
        <dbReference type="EMBL" id="PKQ67850.1"/>
    </source>
</evidence>
<proteinExistence type="predicted"/>
<accession>A0A2N3IC33</accession>
<dbReference type="AlphaFoldDB" id="A0A2N3IC33"/>
<comment type="caution">
    <text evidence="1">The sequence shown here is derived from an EMBL/GenBank/DDBJ whole genome shotgun (WGS) entry which is preliminary data.</text>
</comment>
<protein>
    <submittedName>
        <fullName evidence="1">Uncharacterized protein</fullName>
    </submittedName>
</protein>
<evidence type="ECO:0000313" key="2">
    <source>
        <dbReference type="Proteomes" id="UP000233387"/>
    </source>
</evidence>
<organism evidence="1 2">
    <name type="scientific">Raineya orbicola</name>
    <dbReference type="NCBI Taxonomy" id="2016530"/>
    <lineage>
        <taxon>Bacteria</taxon>
        <taxon>Pseudomonadati</taxon>
        <taxon>Bacteroidota</taxon>
        <taxon>Cytophagia</taxon>
        <taxon>Cytophagales</taxon>
        <taxon>Raineyaceae</taxon>
        <taxon>Raineya</taxon>
    </lineage>
</organism>
<keyword evidence="2" id="KW-1185">Reference proteome</keyword>
<reference evidence="1 2" key="1">
    <citation type="submission" date="2017-06" db="EMBL/GenBank/DDBJ databases">
        <title>Raineya orbicola gen. nov., sp. nov. a slightly thermophilic bacterium of the phylum Bacteroidetes and the description of Raineyaceae fam. nov.</title>
        <authorList>
            <person name="Albuquerque L."/>
            <person name="Polonia A.R.M."/>
            <person name="Barroso C."/>
            <person name="Froufe H.J.C."/>
            <person name="Lage O."/>
            <person name="Lobo-Da-Cunha A."/>
            <person name="Egas C."/>
            <person name="Da Costa M.S."/>
        </authorList>
    </citation>
    <scope>NUCLEOTIDE SEQUENCE [LARGE SCALE GENOMIC DNA]</scope>
    <source>
        <strain evidence="1 2">SPSPC-11</strain>
    </source>
</reference>
<dbReference type="RefSeq" id="WP_101359140.1">
    <property type="nucleotide sequence ID" value="NZ_NKXO01000029.1"/>
</dbReference>
<dbReference type="EMBL" id="NKXO01000029">
    <property type="protein sequence ID" value="PKQ67850.1"/>
    <property type="molecule type" value="Genomic_DNA"/>
</dbReference>
<sequence>MEITLKSDNLQDIHIILQLARRMNMEVVQANSWENDEFGVLSQTSLDDIWLTPENEVWDKLFTEIQQNIK</sequence>